<dbReference type="AlphaFoldDB" id="G9QQ47"/>
<evidence type="ECO:0000256" key="1">
    <source>
        <dbReference type="ARBA" id="ARBA00001933"/>
    </source>
</evidence>
<dbReference type="InterPro" id="IPR015421">
    <property type="entry name" value="PyrdxlP-dep_Trfase_major"/>
</dbReference>
<dbReference type="InterPro" id="IPR000192">
    <property type="entry name" value="Aminotrans_V_dom"/>
</dbReference>
<accession>G9QQ47</accession>
<organism evidence="4 5">
    <name type="scientific">Bacillus smithii 7_3_47FAA</name>
    <dbReference type="NCBI Taxonomy" id="665952"/>
    <lineage>
        <taxon>Bacteria</taxon>
        <taxon>Bacillati</taxon>
        <taxon>Bacillota</taxon>
        <taxon>Bacilli</taxon>
        <taxon>Bacillales</taxon>
        <taxon>Bacillaceae</taxon>
        <taxon>Bacillus</taxon>
    </lineage>
</organism>
<evidence type="ECO:0000259" key="3">
    <source>
        <dbReference type="Pfam" id="PF00266"/>
    </source>
</evidence>
<dbReference type="PANTHER" id="PTHR11601:SF36">
    <property type="entry name" value="CYSTEINE DESULFURASE NIFS-RELATED"/>
    <property type="match status" value="1"/>
</dbReference>
<evidence type="ECO:0000313" key="5">
    <source>
        <dbReference type="Proteomes" id="UP000011747"/>
    </source>
</evidence>
<evidence type="ECO:0000313" key="4">
    <source>
        <dbReference type="EMBL" id="EHL73361.1"/>
    </source>
</evidence>
<dbReference type="RefSeq" id="WP_003355509.1">
    <property type="nucleotide sequence ID" value="NZ_JH414764.1"/>
</dbReference>
<dbReference type="InterPro" id="IPR016454">
    <property type="entry name" value="Cysteine_dSase"/>
</dbReference>
<dbReference type="PANTHER" id="PTHR11601">
    <property type="entry name" value="CYSTEINE DESULFURYLASE FAMILY MEMBER"/>
    <property type="match status" value="1"/>
</dbReference>
<dbReference type="Gene3D" id="1.10.260.50">
    <property type="match status" value="1"/>
</dbReference>
<dbReference type="PIRSF" id="PIRSF005572">
    <property type="entry name" value="NifS"/>
    <property type="match status" value="1"/>
</dbReference>
<dbReference type="InterPro" id="IPR015424">
    <property type="entry name" value="PyrdxlP-dep_Trfase"/>
</dbReference>
<keyword evidence="5" id="KW-1185">Reference proteome</keyword>
<dbReference type="SUPFAM" id="SSF53383">
    <property type="entry name" value="PLP-dependent transferases"/>
    <property type="match status" value="1"/>
</dbReference>
<feature type="domain" description="Aminotransferase class V" evidence="3">
    <location>
        <begin position="3"/>
        <end position="353"/>
    </location>
</feature>
<dbReference type="InterPro" id="IPR015422">
    <property type="entry name" value="PyrdxlP-dep_Trfase_small"/>
</dbReference>
<dbReference type="Gene3D" id="3.90.1150.10">
    <property type="entry name" value="Aspartate Aminotransferase, domain 1"/>
    <property type="match status" value="1"/>
</dbReference>
<evidence type="ECO:0000256" key="2">
    <source>
        <dbReference type="ARBA" id="ARBA00022898"/>
    </source>
</evidence>
<proteinExistence type="predicted"/>
<sequence>MKYFDCAATVPMDEEALSAYVEISKMYFGNSESHHNIGISARNVLENGRSILAEQMGVEPKGLFFTSGGTESNLLAIISLARKAREIGRGNHIITAESEHASVLSAVHFLEKEGFQITKLKMEKNGQISTEQVLENLRPDTILISIQHVNQEIGTLQPIQEISRLIDRKKVLFHTDCVQSFGKVDIQEIIPYVDSISVASHKIGGPKGVGAVYIRPDCSYEPVFPLLSQEDGFRGGTINVPGIAAFALAAAKTDPPSYWKECSRKRKLFRSALPDFPYTIYEAKQSVQLPSIIGMTMDGIEGQLVMLECNRLGFAISTGSACSEGKGEGAKTITAMREPDASAKQFFRISFSDQTPDFDIIELAKTLYEISRRFSPGSLAQRTMIQS</sequence>
<reference evidence="4 5" key="1">
    <citation type="submission" date="2011-09" db="EMBL/GenBank/DDBJ databases">
        <title>The Genome Sequence of Bacillus smithii 7_3_47FAA.</title>
        <authorList>
            <consortium name="The Broad Institute Genome Sequencing Platform"/>
            <person name="Earl A."/>
            <person name="Ward D."/>
            <person name="Feldgarden M."/>
            <person name="Gevers D."/>
            <person name="Daigneault M."/>
            <person name="Strauss J."/>
            <person name="Allen-Vercoe E."/>
            <person name="Young S.K."/>
            <person name="Zeng Q."/>
            <person name="Gargeya S."/>
            <person name="Fitzgerald M."/>
            <person name="Haas B."/>
            <person name="Abouelleil A."/>
            <person name="Alvarado L."/>
            <person name="Arachchi H.M."/>
            <person name="Berlin A."/>
            <person name="Brown A."/>
            <person name="Chapman S.B."/>
            <person name="Chen Z."/>
            <person name="Dunbar C."/>
            <person name="Freedman E."/>
            <person name="Gearin G."/>
            <person name="Goldberg J."/>
            <person name="Griggs A."/>
            <person name="Gujja S."/>
            <person name="Heiman D."/>
            <person name="Howarth C."/>
            <person name="Larson L."/>
            <person name="Lui A."/>
            <person name="MacDonald P.J.P."/>
            <person name="Montmayeur A."/>
            <person name="Murphy C."/>
            <person name="Neiman D."/>
            <person name="Pearson M."/>
            <person name="Priest M."/>
            <person name="Roberts A."/>
            <person name="Saif S."/>
            <person name="Shea T."/>
            <person name="Shenoy N."/>
            <person name="Sisk P."/>
            <person name="Stolte C."/>
            <person name="Sykes S."/>
            <person name="Wortman J."/>
            <person name="Nusbaum C."/>
            <person name="Birren B."/>
        </authorList>
    </citation>
    <scope>NUCLEOTIDE SEQUENCE [LARGE SCALE GENOMIC DNA]</scope>
    <source>
        <strain evidence="4 5">7_3_47FAA</strain>
    </source>
</reference>
<gene>
    <name evidence="4" type="ORF">HMPREF1015_00414</name>
</gene>
<dbReference type="Pfam" id="PF00266">
    <property type="entry name" value="Aminotran_5"/>
    <property type="match status" value="1"/>
</dbReference>
<dbReference type="EMBL" id="ACWF01000158">
    <property type="protein sequence ID" value="EHL73361.1"/>
    <property type="molecule type" value="Genomic_DNA"/>
</dbReference>
<dbReference type="HOGENOM" id="CLU_003433_0_0_9"/>
<dbReference type="Gene3D" id="3.40.640.10">
    <property type="entry name" value="Type I PLP-dependent aspartate aminotransferase-like (Major domain)"/>
    <property type="match status" value="1"/>
</dbReference>
<dbReference type="PATRIC" id="fig|665952.3.peg.3330"/>
<comment type="caution">
    <text evidence="4">The sequence shown here is derived from an EMBL/GenBank/DDBJ whole genome shotgun (WGS) entry which is preliminary data.</text>
</comment>
<dbReference type="GO" id="GO:0003824">
    <property type="term" value="F:catalytic activity"/>
    <property type="evidence" value="ECO:0007669"/>
    <property type="project" value="UniProtKB-ARBA"/>
</dbReference>
<comment type="cofactor">
    <cofactor evidence="1">
        <name>pyridoxal 5'-phosphate</name>
        <dbReference type="ChEBI" id="CHEBI:597326"/>
    </cofactor>
</comment>
<dbReference type="NCBIfam" id="NF002806">
    <property type="entry name" value="PRK02948.1"/>
    <property type="match status" value="1"/>
</dbReference>
<name>G9QQ47_9BACI</name>
<dbReference type="Proteomes" id="UP000011747">
    <property type="component" value="Unassembled WGS sequence"/>
</dbReference>
<keyword evidence="2" id="KW-0663">Pyridoxal phosphate</keyword>
<protein>
    <recommendedName>
        <fullName evidence="3">Aminotransferase class V domain-containing protein</fullName>
    </recommendedName>
</protein>